<sequence length="82" mass="9082">MKITRDESKRQNNLAKHGLDFADLSLEFFQSSKIGPAKQDRFKAIGELNGLIIIAVVFRPLGSQALSVISMRPASGKERKLP</sequence>
<dbReference type="Pfam" id="PF04365">
    <property type="entry name" value="BrnT_toxin"/>
    <property type="match status" value="1"/>
</dbReference>
<organism evidence="1 2">
    <name type="scientific">Neorhizobium galegae</name>
    <name type="common">Rhizobium galegae</name>
    <dbReference type="NCBI Taxonomy" id="399"/>
    <lineage>
        <taxon>Bacteria</taxon>
        <taxon>Pseudomonadati</taxon>
        <taxon>Pseudomonadota</taxon>
        <taxon>Alphaproteobacteria</taxon>
        <taxon>Hyphomicrobiales</taxon>
        <taxon>Rhizobiaceae</taxon>
        <taxon>Rhizobium/Agrobacterium group</taxon>
        <taxon>Neorhizobium</taxon>
    </lineage>
</organism>
<dbReference type="AlphaFoldDB" id="A0A6A1TH84"/>
<proteinExistence type="predicted"/>
<dbReference type="EMBL" id="VZUL01000003">
    <property type="protein sequence ID" value="KAB1083294.1"/>
    <property type="molecule type" value="Genomic_DNA"/>
</dbReference>
<dbReference type="Gene3D" id="3.10.450.530">
    <property type="entry name" value="Ribonuclease toxin, BrnT, of type II toxin-antitoxin system"/>
    <property type="match status" value="1"/>
</dbReference>
<evidence type="ECO:0000313" key="2">
    <source>
        <dbReference type="Proteomes" id="UP000386575"/>
    </source>
</evidence>
<dbReference type="InterPro" id="IPR038573">
    <property type="entry name" value="BrnT_sf"/>
</dbReference>
<dbReference type="InterPro" id="IPR007460">
    <property type="entry name" value="BrnT_toxin"/>
</dbReference>
<reference evidence="1 2" key="1">
    <citation type="submission" date="2019-09" db="EMBL/GenBank/DDBJ databases">
        <title>Genome sequencing of Ng87 strain.</title>
        <authorList>
            <person name="Karasev E.S."/>
            <person name="Andronov E."/>
        </authorList>
    </citation>
    <scope>NUCLEOTIDE SEQUENCE [LARGE SCALE GENOMIC DNA]</scope>
    <source>
        <strain evidence="1 2">Ng87</strain>
    </source>
</reference>
<evidence type="ECO:0008006" key="3">
    <source>
        <dbReference type="Google" id="ProtNLM"/>
    </source>
</evidence>
<dbReference type="RefSeq" id="WP_151046625.1">
    <property type="nucleotide sequence ID" value="NZ_VZUL01000003.1"/>
</dbReference>
<dbReference type="Proteomes" id="UP000386575">
    <property type="component" value="Unassembled WGS sequence"/>
</dbReference>
<comment type="caution">
    <text evidence="1">The sequence shown here is derived from an EMBL/GenBank/DDBJ whole genome shotgun (WGS) entry which is preliminary data.</text>
</comment>
<gene>
    <name evidence="1" type="ORF">F4V91_27380</name>
</gene>
<accession>A0A6A1TH84</accession>
<name>A0A6A1TH84_NEOGA</name>
<protein>
    <recommendedName>
        <fullName evidence="3">BrnT family toxin</fullName>
    </recommendedName>
</protein>
<evidence type="ECO:0000313" key="1">
    <source>
        <dbReference type="EMBL" id="KAB1083294.1"/>
    </source>
</evidence>